<keyword evidence="3 5" id="KW-0808">Transferase</keyword>
<comment type="caution">
    <text evidence="8">The sequence shown here is derived from an EMBL/GenBank/DDBJ whole genome shotgun (WGS) entry which is preliminary data.</text>
</comment>
<dbReference type="Pfam" id="PF00551">
    <property type="entry name" value="Formyl_trans_N"/>
    <property type="match status" value="1"/>
</dbReference>
<comment type="catalytic activity">
    <reaction evidence="5">
        <text>L-methionyl-tRNA(fMet) + (6R)-10-formyltetrahydrofolate = N-formyl-L-methionyl-tRNA(fMet) + (6S)-5,6,7,8-tetrahydrofolate + H(+)</text>
        <dbReference type="Rhea" id="RHEA:24380"/>
        <dbReference type="Rhea" id="RHEA-COMP:9952"/>
        <dbReference type="Rhea" id="RHEA-COMP:9953"/>
        <dbReference type="ChEBI" id="CHEBI:15378"/>
        <dbReference type="ChEBI" id="CHEBI:57453"/>
        <dbReference type="ChEBI" id="CHEBI:78530"/>
        <dbReference type="ChEBI" id="CHEBI:78844"/>
        <dbReference type="ChEBI" id="CHEBI:195366"/>
        <dbReference type="EC" id="2.1.2.9"/>
    </reaction>
</comment>
<feature type="domain" description="Formyl transferase N-terminal" evidence="6">
    <location>
        <begin position="7"/>
        <end position="182"/>
    </location>
</feature>
<evidence type="ECO:0000313" key="9">
    <source>
        <dbReference type="Proteomes" id="UP000824108"/>
    </source>
</evidence>
<sequence length="322" mass="36318">MKKENLRIVYMGTPDFAVETLRCLVEGGYNIVGVITMPDKPAGRGHKLQYSPVKQYALDHNLPLLQPEKLKDEEFLNALRAWQADLQIVVAFRMLPEVVWNMPRLGTFNLHASLLPQYRGAAPINWAVINGETETGITTFFLKHEIDTGEVIQQVRVPIADTDDVGIVHDKLMMLGGKLVTETVDAILNGTIHCIPQEEMGVTGELKPAPKIFKETCRIDWNQPVKRIYDFVRGLSPYPSAWTELIQPDGTSVVLKVFETEKITKSHNLEVGTLLTDGKTYIHVAVQDGFISIRSLQLPGKKRLKTDELLRGFRLDNTFKMK</sequence>
<dbReference type="CDD" id="cd08646">
    <property type="entry name" value="FMT_core_Met-tRNA-FMT_N"/>
    <property type="match status" value="1"/>
</dbReference>
<dbReference type="NCBIfam" id="TIGR00460">
    <property type="entry name" value="fmt"/>
    <property type="match status" value="1"/>
</dbReference>
<keyword evidence="4 5" id="KW-0648">Protein biosynthesis</keyword>
<dbReference type="InterPro" id="IPR002376">
    <property type="entry name" value="Formyl_transf_N"/>
</dbReference>
<dbReference type="SUPFAM" id="SSF53328">
    <property type="entry name" value="Formyltransferase"/>
    <property type="match status" value="1"/>
</dbReference>
<gene>
    <name evidence="5 8" type="primary">fmt</name>
    <name evidence="8" type="ORF">H9807_07770</name>
</gene>
<protein>
    <recommendedName>
        <fullName evidence="2 5">Methionyl-tRNA formyltransferase</fullName>
        <ecNumber evidence="2 5">2.1.2.9</ecNumber>
    </recommendedName>
</protein>
<dbReference type="Gene3D" id="3.40.50.12230">
    <property type="match status" value="1"/>
</dbReference>
<evidence type="ECO:0000259" key="6">
    <source>
        <dbReference type="Pfam" id="PF00551"/>
    </source>
</evidence>
<evidence type="ECO:0000256" key="3">
    <source>
        <dbReference type="ARBA" id="ARBA00022679"/>
    </source>
</evidence>
<dbReference type="Proteomes" id="UP000824108">
    <property type="component" value="Unassembled WGS sequence"/>
</dbReference>
<dbReference type="CDD" id="cd08704">
    <property type="entry name" value="Met_tRNA_FMT_C"/>
    <property type="match status" value="1"/>
</dbReference>
<dbReference type="GO" id="GO:0004479">
    <property type="term" value="F:methionyl-tRNA formyltransferase activity"/>
    <property type="evidence" value="ECO:0007669"/>
    <property type="project" value="UniProtKB-UniRule"/>
</dbReference>
<dbReference type="GO" id="GO:0005829">
    <property type="term" value="C:cytosol"/>
    <property type="evidence" value="ECO:0007669"/>
    <property type="project" value="TreeGrafter"/>
</dbReference>
<dbReference type="AlphaFoldDB" id="A0A9D2GZF7"/>
<dbReference type="EMBL" id="DXAV01000063">
    <property type="protein sequence ID" value="HIZ91996.1"/>
    <property type="molecule type" value="Genomic_DNA"/>
</dbReference>
<dbReference type="InterPro" id="IPR041711">
    <property type="entry name" value="Met-tRNA-FMT_N"/>
</dbReference>
<evidence type="ECO:0000256" key="5">
    <source>
        <dbReference type="HAMAP-Rule" id="MF_00182"/>
    </source>
</evidence>
<reference evidence="8" key="2">
    <citation type="submission" date="2021-04" db="EMBL/GenBank/DDBJ databases">
        <authorList>
            <person name="Gilroy R."/>
        </authorList>
    </citation>
    <scope>NUCLEOTIDE SEQUENCE</scope>
    <source>
        <strain evidence="8">CHK118-2852</strain>
    </source>
</reference>
<dbReference type="EC" id="2.1.2.9" evidence="2 5"/>
<accession>A0A9D2GZF7</accession>
<dbReference type="PANTHER" id="PTHR11138:SF5">
    <property type="entry name" value="METHIONYL-TRNA FORMYLTRANSFERASE, MITOCHONDRIAL"/>
    <property type="match status" value="1"/>
</dbReference>
<feature type="domain" description="Formyl transferase C-terminal" evidence="7">
    <location>
        <begin position="211"/>
        <end position="314"/>
    </location>
</feature>
<evidence type="ECO:0000256" key="2">
    <source>
        <dbReference type="ARBA" id="ARBA00012261"/>
    </source>
</evidence>
<dbReference type="PANTHER" id="PTHR11138">
    <property type="entry name" value="METHIONYL-TRNA FORMYLTRANSFERASE"/>
    <property type="match status" value="1"/>
</dbReference>
<reference evidence="8" key="1">
    <citation type="journal article" date="2021" name="PeerJ">
        <title>Extensive microbial diversity within the chicken gut microbiome revealed by metagenomics and culture.</title>
        <authorList>
            <person name="Gilroy R."/>
            <person name="Ravi A."/>
            <person name="Getino M."/>
            <person name="Pursley I."/>
            <person name="Horton D.L."/>
            <person name="Alikhan N.F."/>
            <person name="Baker D."/>
            <person name="Gharbi K."/>
            <person name="Hall N."/>
            <person name="Watson M."/>
            <person name="Adriaenssens E.M."/>
            <person name="Foster-Nyarko E."/>
            <person name="Jarju S."/>
            <person name="Secka A."/>
            <person name="Antonio M."/>
            <person name="Oren A."/>
            <person name="Chaudhuri R.R."/>
            <person name="La Ragione R."/>
            <person name="Hildebrand F."/>
            <person name="Pallen M.J."/>
        </authorList>
    </citation>
    <scope>NUCLEOTIDE SEQUENCE</scope>
    <source>
        <strain evidence="8">CHK118-2852</strain>
    </source>
</reference>
<dbReference type="SUPFAM" id="SSF50486">
    <property type="entry name" value="FMT C-terminal domain-like"/>
    <property type="match status" value="1"/>
</dbReference>
<dbReference type="InterPro" id="IPR044135">
    <property type="entry name" value="Met-tRNA-FMT_C"/>
</dbReference>
<dbReference type="InterPro" id="IPR005794">
    <property type="entry name" value="Fmt"/>
</dbReference>
<dbReference type="HAMAP" id="MF_00182">
    <property type="entry name" value="Formyl_trans"/>
    <property type="match status" value="1"/>
</dbReference>
<dbReference type="Pfam" id="PF02911">
    <property type="entry name" value="Formyl_trans_C"/>
    <property type="match status" value="1"/>
</dbReference>
<organism evidence="8 9">
    <name type="scientific">Candidatus Bacteroides merdavium</name>
    <dbReference type="NCBI Taxonomy" id="2838472"/>
    <lineage>
        <taxon>Bacteria</taxon>
        <taxon>Pseudomonadati</taxon>
        <taxon>Bacteroidota</taxon>
        <taxon>Bacteroidia</taxon>
        <taxon>Bacteroidales</taxon>
        <taxon>Bacteroidaceae</taxon>
        <taxon>Bacteroides</taxon>
    </lineage>
</organism>
<comment type="function">
    <text evidence="5">Attaches a formyl group to the free amino group of methionyl-tRNA(fMet). The formyl group appears to play a dual role in the initiator identity of N-formylmethionyl-tRNA by promoting its recognition by IF2 and preventing the misappropriation of this tRNA by the elongation apparatus.</text>
</comment>
<dbReference type="InterPro" id="IPR011034">
    <property type="entry name" value="Formyl_transferase-like_C_sf"/>
</dbReference>
<comment type="similarity">
    <text evidence="1 5">Belongs to the Fmt family.</text>
</comment>
<evidence type="ECO:0000256" key="4">
    <source>
        <dbReference type="ARBA" id="ARBA00022917"/>
    </source>
</evidence>
<dbReference type="InterPro" id="IPR036477">
    <property type="entry name" value="Formyl_transf_N_sf"/>
</dbReference>
<evidence type="ECO:0000313" key="8">
    <source>
        <dbReference type="EMBL" id="HIZ91996.1"/>
    </source>
</evidence>
<name>A0A9D2GZF7_9BACE</name>
<evidence type="ECO:0000259" key="7">
    <source>
        <dbReference type="Pfam" id="PF02911"/>
    </source>
</evidence>
<feature type="binding site" evidence="5">
    <location>
        <begin position="113"/>
        <end position="116"/>
    </location>
    <ligand>
        <name>(6S)-5,6,7,8-tetrahydrofolate</name>
        <dbReference type="ChEBI" id="CHEBI:57453"/>
    </ligand>
</feature>
<proteinExistence type="inferred from homology"/>
<evidence type="ECO:0000256" key="1">
    <source>
        <dbReference type="ARBA" id="ARBA00010699"/>
    </source>
</evidence>
<dbReference type="InterPro" id="IPR005793">
    <property type="entry name" value="Formyl_trans_C"/>
</dbReference>